<dbReference type="Gene3D" id="1.10.10.10">
    <property type="entry name" value="Winged helix-like DNA-binding domain superfamily/Winged helix DNA-binding domain"/>
    <property type="match status" value="1"/>
</dbReference>
<dbReference type="EMBL" id="BAABKN010000028">
    <property type="protein sequence ID" value="GAA4753156.1"/>
    <property type="molecule type" value="Genomic_DNA"/>
</dbReference>
<keyword evidence="2" id="KW-0238">DNA-binding</keyword>
<keyword evidence="3" id="KW-0804">Transcription</keyword>
<dbReference type="InterPro" id="IPR036390">
    <property type="entry name" value="WH_DNA-bd_sf"/>
</dbReference>
<sequence>MGDWWTPLVLQEAFYGCSRFEEFHQALGLARQTLSDRLRRLVDQGLLEKKQYQSEPVRYEYVLTTKGKDFFPVLMAMAQWGDEHLASESGPPIRYRHACGHETRAEIVCAHCAEPLTSADTQMVMGPGYPVKLAQVPAVAERFARQAALHGRPADEL</sequence>
<dbReference type="PANTHER" id="PTHR33204:SF18">
    <property type="entry name" value="TRANSCRIPTIONAL REGULATORY PROTEIN"/>
    <property type="match status" value="1"/>
</dbReference>
<gene>
    <name evidence="5" type="ORF">GCM10023350_43030</name>
</gene>
<dbReference type="InterPro" id="IPR036388">
    <property type="entry name" value="WH-like_DNA-bd_sf"/>
</dbReference>
<dbReference type="InterPro" id="IPR002577">
    <property type="entry name" value="HTH_HxlR"/>
</dbReference>
<evidence type="ECO:0000313" key="6">
    <source>
        <dbReference type="Proteomes" id="UP001499882"/>
    </source>
</evidence>
<proteinExistence type="predicted"/>
<dbReference type="Proteomes" id="UP001499882">
    <property type="component" value="Unassembled WGS sequence"/>
</dbReference>
<evidence type="ECO:0000256" key="3">
    <source>
        <dbReference type="ARBA" id="ARBA00023163"/>
    </source>
</evidence>
<dbReference type="Pfam" id="PF01638">
    <property type="entry name" value="HxlR"/>
    <property type="match status" value="1"/>
</dbReference>
<accession>A0ABP8ZCV1</accession>
<protein>
    <submittedName>
        <fullName evidence="5">Helix-turn-helix domain-containing protein</fullName>
    </submittedName>
</protein>
<dbReference type="SUPFAM" id="SSF46785">
    <property type="entry name" value="Winged helix' DNA-binding domain"/>
    <property type="match status" value="1"/>
</dbReference>
<evidence type="ECO:0000259" key="4">
    <source>
        <dbReference type="PROSITE" id="PS51118"/>
    </source>
</evidence>
<keyword evidence="6" id="KW-1185">Reference proteome</keyword>
<evidence type="ECO:0000256" key="2">
    <source>
        <dbReference type="ARBA" id="ARBA00023125"/>
    </source>
</evidence>
<reference evidence="6" key="1">
    <citation type="journal article" date="2019" name="Int. J. Syst. Evol. Microbiol.">
        <title>The Global Catalogue of Microorganisms (GCM) 10K type strain sequencing project: providing services to taxonomists for standard genome sequencing and annotation.</title>
        <authorList>
            <consortium name="The Broad Institute Genomics Platform"/>
            <consortium name="The Broad Institute Genome Sequencing Center for Infectious Disease"/>
            <person name="Wu L."/>
            <person name="Ma J."/>
        </authorList>
    </citation>
    <scope>NUCLEOTIDE SEQUENCE [LARGE SCALE GENOMIC DNA]</scope>
    <source>
        <strain evidence="6">JCM 18532</strain>
    </source>
</reference>
<evidence type="ECO:0000256" key="1">
    <source>
        <dbReference type="ARBA" id="ARBA00023015"/>
    </source>
</evidence>
<dbReference type="PANTHER" id="PTHR33204">
    <property type="entry name" value="TRANSCRIPTIONAL REGULATOR, MARR FAMILY"/>
    <property type="match status" value="1"/>
</dbReference>
<organism evidence="5 6">
    <name type="scientific">Nocardioides endophyticus</name>
    <dbReference type="NCBI Taxonomy" id="1353775"/>
    <lineage>
        <taxon>Bacteria</taxon>
        <taxon>Bacillati</taxon>
        <taxon>Actinomycetota</taxon>
        <taxon>Actinomycetes</taxon>
        <taxon>Propionibacteriales</taxon>
        <taxon>Nocardioidaceae</taxon>
        <taxon>Nocardioides</taxon>
    </lineage>
</organism>
<name>A0ABP8ZCV1_9ACTN</name>
<keyword evidence="1" id="KW-0805">Transcription regulation</keyword>
<evidence type="ECO:0000313" key="5">
    <source>
        <dbReference type="EMBL" id="GAA4753156.1"/>
    </source>
</evidence>
<dbReference type="RefSeq" id="WP_345529102.1">
    <property type="nucleotide sequence ID" value="NZ_BAABKN010000028.1"/>
</dbReference>
<comment type="caution">
    <text evidence="5">The sequence shown here is derived from an EMBL/GenBank/DDBJ whole genome shotgun (WGS) entry which is preliminary data.</text>
</comment>
<feature type="domain" description="HTH hxlR-type" evidence="4">
    <location>
        <begin position="1"/>
        <end position="89"/>
    </location>
</feature>
<dbReference type="PROSITE" id="PS51118">
    <property type="entry name" value="HTH_HXLR"/>
    <property type="match status" value="1"/>
</dbReference>